<organism evidence="1 2">
    <name type="scientific">Segatella copri</name>
    <dbReference type="NCBI Taxonomy" id="165179"/>
    <lineage>
        <taxon>Bacteria</taxon>
        <taxon>Pseudomonadati</taxon>
        <taxon>Bacteroidota</taxon>
        <taxon>Bacteroidia</taxon>
        <taxon>Bacteroidales</taxon>
        <taxon>Prevotellaceae</taxon>
        <taxon>Segatella</taxon>
    </lineage>
</organism>
<accession>A0A6A7VR82</accession>
<dbReference type="AlphaFoldDB" id="A0A6A7VR82"/>
<name>A0A6A7VR82_9BACT</name>
<dbReference type="EMBL" id="VZAZ01000034">
    <property type="protein sequence ID" value="MQO55525.1"/>
    <property type="molecule type" value="Genomic_DNA"/>
</dbReference>
<reference evidence="1 2" key="1">
    <citation type="submission" date="2019-09" db="EMBL/GenBank/DDBJ databases">
        <title>Distinct polysaccharide growth profiles of human intestinal Prevotella copri isolates.</title>
        <authorList>
            <person name="Fehlner-Peach H."/>
            <person name="Magnabosco C."/>
            <person name="Raghavan V."/>
            <person name="Scher J.U."/>
            <person name="Tett A."/>
            <person name="Cox L.M."/>
            <person name="Gottsegen C."/>
            <person name="Watters A."/>
            <person name="Wiltshire- Gordon J.D."/>
            <person name="Segata N."/>
            <person name="Bonneau R."/>
            <person name="Littman D.R."/>
        </authorList>
    </citation>
    <scope>NUCLEOTIDE SEQUENCE [LARGE SCALE GENOMIC DNA]</scope>
    <source>
        <strain evidence="1 2">BVe41219</strain>
    </source>
</reference>
<dbReference type="Proteomes" id="UP000358159">
    <property type="component" value="Unassembled WGS sequence"/>
</dbReference>
<dbReference type="RefSeq" id="WP_153094960.1">
    <property type="nucleotide sequence ID" value="NZ_VZAK01000039.1"/>
</dbReference>
<evidence type="ECO:0000313" key="1">
    <source>
        <dbReference type="EMBL" id="MQO55525.1"/>
    </source>
</evidence>
<proteinExistence type="predicted"/>
<gene>
    <name evidence="1" type="ORF">F7D42_07350</name>
</gene>
<sequence length="232" mass="27063">MKRLYALILLLFSLILPFDGQDGSFLRAQGNDPVLAGMIFQYTDKAKKELKQQEQMMQLVSTGHIWIKEEVEGTTNLQKEFNNYLDRFNSIISYAAQIYGFYHEIDRLVGQLGTYSHQLSHQTTNALAVALSANRNKLYRELVMSSVEIVNDVRQVCLSNNKMTEKQRLEIVFGIRPKLKLMNQKLKRLIRAVKYTRLSDVWAEIDYGARSEVDKPTIVQRCKERWRRNARQ</sequence>
<protein>
    <submittedName>
        <fullName evidence="1">Uncharacterized protein</fullName>
    </submittedName>
</protein>
<comment type="caution">
    <text evidence="1">The sequence shown here is derived from an EMBL/GenBank/DDBJ whole genome shotgun (WGS) entry which is preliminary data.</text>
</comment>
<evidence type="ECO:0000313" key="2">
    <source>
        <dbReference type="Proteomes" id="UP000358159"/>
    </source>
</evidence>